<feature type="transmembrane region" description="Helical" evidence="6">
    <location>
        <begin position="1065"/>
        <end position="1090"/>
    </location>
</feature>
<dbReference type="GeneID" id="76149863"/>
<protein>
    <submittedName>
        <fullName evidence="7">ARE2</fullName>
    </submittedName>
</protein>
<feature type="region of interest" description="Disordered" evidence="5">
    <location>
        <begin position="1251"/>
        <end position="1355"/>
    </location>
</feature>
<evidence type="ECO:0000256" key="6">
    <source>
        <dbReference type="SAM" id="Phobius"/>
    </source>
</evidence>
<evidence type="ECO:0000256" key="4">
    <source>
        <dbReference type="ARBA" id="ARBA00023136"/>
    </source>
</evidence>
<keyword evidence="3 6" id="KW-1133">Transmembrane helix</keyword>
<comment type="subcellular location">
    <subcellularLocation>
        <location evidence="1">Membrane</location>
        <topology evidence="1">Multi-pass membrane protein</topology>
    </subcellularLocation>
</comment>
<keyword evidence="8" id="KW-1185">Reference proteome</keyword>
<accession>A0AAD5BGA1</accession>
<feature type="transmembrane region" description="Helical" evidence="6">
    <location>
        <begin position="1023"/>
        <end position="1053"/>
    </location>
</feature>
<dbReference type="EMBL" id="JAIHNG010000081">
    <property type="protein sequence ID" value="KAI5961055.1"/>
    <property type="molecule type" value="Genomic_DNA"/>
</dbReference>
<sequence>MSHPTPQPPSDQVSQLTLSPPSQLSGFEWWRRTLSYQTGLGFTEQDRAQYIYDYQNRNLEEKCRSCNDNLKWVLQYSPSVIFMMDHIRKLNKDNEPMDPKYIKCATCDFTKGGGFDPNSGVLLCSNWIRSKWQLEDILTHELVHVYDYMKFNMNYTNLRHHACTEIRASMLSGECRIWAEIKKTGLGNFGKKFQDCIKRRAVISVAANPACRNKEEAEKVVGIVWKSCFNDTRPFERVYSLHFIMVKRGNTDEKLNLISDRINRRDLLDINNDYNASSSDTETEASTLDKDPADLTDVTPPESSTTSATNVSSSDGYFKQGSNGVRSTGKKVPSSPLAKGGNLRSRTRASRIPRTESASSDVSKSDFTLDGWVKYVSEQDHHRLVRKKSKSEDGKEQKRREKYRLRFGDLSFTGKSTIFDSQEFIKSEFYGFYILFWLATAFIIFNELVHMHFENYSPLWDWEIVKILQRDLFKVALTDLAMYLTSYFPFFLQFLCRNRLLSWRRFGWVLQSVYDSIFFAVYLWFSHHMDFPWIAKVFLVLHSLVFVMKMHSYGYYNGYLWSVFNEGMFSEKYLNQLENGEVELPQGHELEETISTLKKSIEFTKYELEYQSRATSDKPEQDHSKCDESVLDCSFAELQKRGLIKFPQNINLWNYFEYSMFPTLVYTIQYPRTKKVRWLYVFEKLCGIFGLIFLMVFVAENSMLPIVKRAAVARKLPVHERGSSYFFILIDMIPHFLSEYLFTFFLIWDSILNALAELTLFADRDFYGPWWSCTDFSEYARLWNKPVHNFLLRHVYHSSISALKVSRIQAALITFVISSIVHELVMYVIFGTLRGYLLLFQMSQIPLIMISRTRFMRDKKVLGNLKLLLVANNNPDEASGVYDIVVQAHGIMGPKIAQTFTNNVIGKQIDLLGRYPTASDVAPSILFATLFGIVTMLHMFIFLLNTYRGHYFLLSLFWAFTNLIRCISFVYRAAWARDITNARMGIGDEVLLVVPSVLLISTNLILAQRLFTWRHPVGGSRNLFWFFMLFLYCIVAILLTVAILSSAIPYMYFISPSRFDIYKNLNKFVCVMLISYTLTASSLIGLSFWLPTKKDERLYTYQPWWIESFAPFYFVKKGAAQEAEATFMKRNSNHRHAIRVIAATHHHYNMVEGLTNKRGDLKHNVSLVIVIISTIGVFVPAMLRAVVVFQTRQQKTSSPAAASTSMYFCWGVFEFIMNMSYIIGRADLRFYRPDVLPSQVRAIITADQSQMVTPVDSGNEDEDGGYDKYRDPYDYPQYSDEDADGFDFGNGADSSPSSDDFFFGTTPANEKSSQFDEKGRDSDSGSFTPNQRTFTNTPANEYDKKVGDSDDEFKF</sequence>
<feature type="compositionally biased region" description="Low complexity" evidence="5">
    <location>
        <begin position="276"/>
        <end position="286"/>
    </location>
</feature>
<feature type="transmembrane region" description="Helical" evidence="6">
    <location>
        <begin position="430"/>
        <end position="453"/>
    </location>
</feature>
<feature type="transmembrane region" description="Helical" evidence="6">
    <location>
        <begin position="810"/>
        <end position="830"/>
    </location>
</feature>
<dbReference type="RefSeq" id="XP_051609695.1">
    <property type="nucleotide sequence ID" value="XM_051751049.1"/>
</dbReference>
<feature type="transmembrane region" description="Helical" evidence="6">
    <location>
        <begin position="678"/>
        <end position="699"/>
    </location>
</feature>
<dbReference type="GO" id="GO:0016020">
    <property type="term" value="C:membrane"/>
    <property type="evidence" value="ECO:0007669"/>
    <property type="project" value="UniProtKB-SubCell"/>
</dbReference>
<dbReference type="PANTHER" id="PTHR35184:SF1">
    <property type="entry name" value="INTEGRAL MEMBRANE PROTEIN"/>
    <property type="match status" value="1"/>
</dbReference>
<dbReference type="InterPro" id="IPR019165">
    <property type="entry name" value="Peptidase_M76_ATP23"/>
</dbReference>
<feature type="transmembrane region" description="Helical" evidence="6">
    <location>
        <begin position="990"/>
        <end position="1011"/>
    </location>
</feature>
<dbReference type="PANTHER" id="PTHR35184">
    <property type="entry name" value="YALI0C10208P"/>
    <property type="match status" value="1"/>
</dbReference>
<name>A0AAD5BGA1_9ASCO</name>
<comment type="caution">
    <text evidence="7">The sequence shown here is derived from an EMBL/GenBank/DDBJ whole genome shotgun (WGS) entry which is preliminary data.</text>
</comment>
<dbReference type="Pfam" id="PF09768">
    <property type="entry name" value="Peptidase_M76"/>
    <property type="match status" value="1"/>
</dbReference>
<feature type="transmembrane region" description="Helical" evidence="6">
    <location>
        <begin position="506"/>
        <end position="525"/>
    </location>
</feature>
<evidence type="ECO:0000256" key="2">
    <source>
        <dbReference type="ARBA" id="ARBA00022692"/>
    </source>
</evidence>
<feature type="compositionally biased region" description="Basic and acidic residues" evidence="5">
    <location>
        <begin position="1313"/>
        <end position="1323"/>
    </location>
</feature>
<dbReference type="Pfam" id="PF03062">
    <property type="entry name" value="MBOAT"/>
    <property type="match status" value="1"/>
</dbReference>
<evidence type="ECO:0000256" key="5">
    <source>
        <dbReference type="SAM" id="MobiDB-lite"/>
    </source>
</evidence>
<evidence type="ECO:0000256" key="1">
    <source>
        <dbReference type="ARBA" id="ARBA00004141"/>
    </source>
</evidence>
<feature type="compositionally biased region" description="Low complexity" evidence="5">
    <location>
        <begin position="303"/>
        <end position="314"/>
    </location>
</feature>
<feature type="transmembrane region" description="Helical" evidence="6">
    <location>
        <begin position="1165"/>
        <end position="1189"/>
    </location>
</feature>
<feature type="transmembrane region" description="Helical" evidence="6">
    <location>
        <begin position="950"/>
        <end position="970"/>
    </location>
</feature>
<dbReference type="Pfam" id="PF11309">
    <property type="entry name" value="DUF3112"/>
    <property type="match status" value="1"/>
</dbReference>
<feature type="compositionally biased region" description="Basic and acidic residues" evidence="5">
    <location>
        <begin position="1341"/>
        <end position="1355"/>
    </location>
</feature>
<dbReference type="InterPro" id="IPR021460">
    <property type="entry name" value="DUF3112"/>
</dbReference>
<feature type="region of interest" description="Disordered" evidence="5">
    <location>
        <begin position="271"/>
        <end position="363"/>
    </location>
</feature>
<feature type="compositionally biased region" description="Polar residues" evidence="5">
    <location>
        <begin position="1324"/>
        <end position="1339"/>
    </location>
</feature>
<gene>
    <name evidence="7" type="ORF">KGF57_001804</name>
</gene>
<feature type="transmembrane region" description="Helical" evidence="6">
    <location>
        <begin position="725"/>
        <end position="748"/>
    </location>
</feature>
<feature type="compositionally biased region" description="Low complexity" evidence="5">
    <location>
        <begin position="1286"/>
        <end position="1303"/>
    </location>
</feature>
<feature type="transmembrane region" description="Helical" evidence="6">
    <location>
        <begin position="924"/>
        <end position="944"/>
    </location>
</feature>
<evidence type="ECO:0000256" key="3">
    <source>
        <dbReference type="ARBA" id="ARBA00022989"/>
    </source>
</evidence>
<keyword evidence="4 6" id="KW-0472">Membrane</keyword>
<evidence type="ECO:0000313" key="8">
    <source>
        <dbReference type="Proteomes" id="UP001204833"/>
    </source>
</evidence>
<evidence type="ECO:0000313" key="7">
    <source>
        <dbReference type="EMBL" id="KAI5961055.1"/>
    </source>
</evidence>
<dbReference type="GO" id="GO:0004222">
    <property type="term" value="F:metalloendopeptidase activity"/>
    <property type="evidence" value="ECO:0007669"/>
    <property type="project" value="InterPro"/>
</dbReference>
<organism evidence="7 8">
    <name type="scientific">Candida theae</name>
    <dbReference type="NCBI Taxonomy" id="1198502"/>
    <lineage>
        <taxon>Eukaryota</taxon>
        <taxon>Fungi</taxon>
        <taxon>Dikarya</taxon>
        <taxon>Ascomycota</taxon>
        <taxon>Saccharomycotina</taxon>
        <taxon>Pichiomycetes</taxon>
        <taxon>Debaryomycetaceae</taxon>
        <taxon>Candida/Lodderomyces clade</taxon>
        <taxon>Candida</taxon>
    </lineage>
</organism>
<dbReference type="InterPro" id="IPR004299">
    <property type="entry name" value="MBOAT_fam"/>
</dbReference>
<feature type="transmembrane region" description="Helical" evidence="6">
    <location>
        <begin position="1201"/>
        <end position="1223"/>
    </location>
</feature>
<keyword evidence="2 6" id="KW-0812">Transmembrane</keyword>
<dbReference type="Proteomes" id="UP001204833">
    <property type="component" value="Unassembled WGS sequence"/>
</dbReference>
<proteinExistence type="predicted"/>
<reference evidence="7 8" key="1">
    <citation type="journal article" date="2022" name="DNA Res.">
        <title>Genome analysis of five recently described species of the CUG-Ser clade uncovers Candida theae as a new hybrid lineage with pathogenic potential in the Candida parapsilosis species complex.</title>
        <authorList>
            <person name="Mixao V."/>
            <person name="Del Olmo V."/>
            <person name="Hegedusova E."/>
            <person name="Saus E."/>
            <person name="Pryszcz L."/>
            <person name="Cillingova A."/>
            <person name="Nosek J."/>
            <person name="Gabaldon T."/>
        </authorList>
    </citation>
    <scope>NUCLEOTIDE SEQUENCE [LARGE SCALE GENOMIC DNA]</scope>
    <source>
        <strain evidence="7 8">CBS 12239</strain>
    </source>
</reference>